<feature type="compositionally biased region" description="Polar residues" evidence="1">
    <location>
        <begin position="1576"/>
        <end position="1586"/>
    </location>
</feature>
<feature type="compositionally biased region" description="Polar residues" evidence="1">
    <location>
        <begin position="932"/>
        <end position="955"/>
    </location>
</feature>
<feature type="compositionally biased region" description="Low complexity" evidence="1">
    <location>
        <begin position="1363"/>
        <end position="1372"/>
    </location>
</feature>
<feature type="compositionally biased region" description="Polar residues" evidence="1">
    <location>
        <begin position="1647"/>
        <end position="1661"/>
    </location>
</feature>
<feature type="compositionally biased region" description="Low complexity" evidence="1">
    <location>
        <begin position="228"/>
        <end position="239"/>
    </location>
</feature>
<feature type="region of interest" description="Disordered" evidence="1">
    <location>
        <begin position="1510"/>
        <end position="1844"/>
    </location>
</feature>
<dbReference type="GeneID" id="94430550"/>
<feature type="compositionally biased region" description="Low complexity" evidence="1">
    <location>
        <begin position="1688"/>
        <end position="1697"/>
    </location>
</feature>
<feature type="compositionally biased region" description="Low complexity" evidence="1">
    <location>
        <begin position="52"/>
        <end position="70"/>
    </location>
</feature>
<feature type="compositionally biased region" description="Polar residues" evidence="1">
    <location>
        <begin position="302"/>
        <end position="315"/>
    </location>
</feature>
<feature type="compositionally biased region" description="Basic and acidic residues" evidence="1">
    <location>
        <begin position="1756"/>
        <end position="1771"/>
    </location>
</feature>
<feature type="region of interest" description="Disordered" evidence="1">
    <location>
        <begin position="2241"/>
        <end position="2277"/>
    </location>
</feature>
<feature type="compositionally biased region" description="Polar residues" evidence="1">
    <location>
        <begin position="2349"/>
        <end position="2359"/>
    </location>
</feature>
<feature type="region of interest" description="Disordered" evidence="1">
    <location>
        <begin position="112"/>
        <end position="132"/>
    </location>
</feature>
<name>A0A2C6KRA9_9APIC</name>
<feature type="compositionally biased region" description="Low complexity" evidence="1">
    <location>
        <begin position="822"/>
        <end position="840"/>
    </location>
</feature>
<feature type="compositionally biased region" description="Basic and acidic residues" evidence="1">
    <location>
        <begin position="1445"/>
        <end position="1455"/>
    </location>
</feature>
<feature type="compositionally biased region" description="Low complexity" evidence="1">
    <location>
        <begin position="2636"/>
        <end position="2647"/>
    </location>
</feature>
<dbReference type="EMBL" id="MIGC01003728">
    <property type="protein sequence ID" value="PHJ18985.1"/>
    <property type="molecule type" value="Genomic_DNA"/>
</dbReference>
<feature type="compositionally biased region" description="Basic and acidic residues" evidence="1">
    <location>
        <begin position="736"/>
        <end position="749"/>
    </location>
</feature>
<feature type="region of interest" description="Disordered" evidence="1">
    <location>
        <begin position="2412"/>
        <end position="2588"/>
    </location>
</feature>
<feature type="compositionally biased region" description="Basic and acidic residues" evidence="1">
    <location>
        <begin position="787"/>
        <end position="800"/>
    </location>
</feature>
<comment type="caution">
    <text evidence="2">The sequence shown here is derived from an EMBL/GenBank/DDBJ whole genome shotgun (WGS) entry which is preliminary data.</text>
</comment>
<protein>
    <submittedName>
        <fullName evidence="2">Ap2 domain transcription factor ap2xii-9</fullName>
    </submittedName>
</protein>
<feature type="region of interest" description="Disordered" evidence="1">
    <location>
        <begin position="3049"/>
        <end position="3079"/>
    </location>
</feature>
<feature type="region of interest" description="Disordered" evidence="1">
    <location>
        <begin position="2627"/>
        <end position="2704"/>
    </location>
</feature>
<feature type="region of interest" description="Disordered" evidence="1">
    <location>
        <begin position="2059"/>
        <end position="2140"/>
    </location>
</feature>
<keyword evidence="3" id="KW-1185">Reference proteome</keyword>
<feature type="compositionally biased region" description="Pro residues" evidence="1">
    <location>
        <begin position="431"/>
        <end position="445"/>
    </location>
</feature>
<accession>A0A2C6KRA9</accession>
<feature type="compositionally biased region" description="Polar residues" evidence="1">
    <location>
        <begin position="41"/>
        <end position="51"/>
    </location>
</feature>
<gene>
    <name evidence="2" type="ORF">CSUI_007189</name>
</gene>
<dbReference type="Proteomes" id="UP000221165">
    <property type="component" value="Unassembled WGS sequence"/>
</dbReference>
<feature type="compositionally biased region" description="Polar residues" evidence="1">
    <location>
        <begin position="890"/>
        <end position="903"/>
    </location>
</feature>
<dbReference type="Gene3D" id="1.20.5.2050">
    <property type="match status" value="1"/>
</dbReference>
<feature type="compositionally biased region" description="Polar residues" evidence="1">
    <location>
        <begin position="1774"/>
        <end position="1791"/>
    </location>
</feature>
<feature type="region of interest" description="Disordered" evidence="1">
    <location>
        <begin position="884"/>
        <end position="1470"/>
    </location>
</feature>
<feature type="region of interest" description="Disordered" evidence="1">
    <location>
        <begin position="2153"/>
        <end position="2209"/>
    </location>
</feature>
<feature type="region of interest" description="Disordered" evidence="1">
    <location>
        <begin position="25"/>
        <end position="97"/>
    </location>
</feature>
<feature type="compositionally biased region" description="Low complexity" evidence="1">
    <location>
        <begin position="1052"/>
        <end position="1061"/>
    </location>
</feature>
<feature type="compositionally biased region" description="Low complexity" evidence="1">
    <location>
        <begin position="119"/>
        <end position="132"/>
    </location>
</feature>
<feature type="compositionally biased region" description="Low complexity" evidence="1">
    <location>
        <begin position="2189"/>
        <end position="2198"/>
    </location>
</feature>
<feature type="compositionally biased region" description="Basic and acidic residues" evidence="1">
    <location>
        <begin position="2576"/>
        <end position="2588"/>
    </location>
</feature>
<dbReference type="RefSeq" id="XP_067920687.1">
    <property type="nucleotide sequence ID" value="XM_068067339.1"/>
</dbReference>
<feature type="compositionally biased region" description="Basic and acidic residues" evidence="1">
    <location>
        <begin position="2106"/>
        <end position="2116"/>
    </location>
</feature>
<dbReference type="VEuPathDB" id="ToxoDB:CSUI_007189"/>
<feature type="compositionally biased region" description="Polar residues" evidence="1">
    <location>
        <begin position="1219"/>
        <end position="1230"/>
    </location>
</feature>
<feature type="compositionally biased region" description="Low complexity" evidence="1">
    <location>
        <begin position="2526"/>
        <end position="2541"/>
    </location>
</feature>
<feature type="region of interest" description="Disordered" evidence="1">
    <location>
        <begin position="711"/>
        <end position="860"/>
    </location>
</feature>
<feature type="compositionally biased region" description="Basic and acidic residues" evidence="1">
    <location>
        <begin position="2486"/>
        <end position="2504"/>
    </location>
</feature>
<feature type="compositionally biased region" description="Basic residues" evidence="1">
    <location>
        <begin position="1149"/>
        <end position="1165"/>
    </location>
</feature>
<feature type="compositionally biased region" description="Low complexity" evidence="1">
    <location>
        <begin position="1184"/>
        <end position="1193"/>
    </location>
</feature>
<feature type="compositionally biased region" description="Low complexity" evidence="1">
    <location>
        <begin position="1070"/>
        <end position="1108"/>
    </location>
</feature>
<feature type="compositionally biased region" description="Polar residues" evidence="1">
    <location>
        <begin position="2243"/>
        <end position="2252"/>
    </location>
</feature>
<feature type="compositionally biased region" description="Polar residues" evidence="1">
    <location>
        <begin position="1555"/>
        <end position="1564"/>
    </location>
</feature>
<feature type="region of interest" description="Disordered" evidence="1">
    <location>
        <begin position="342"/>
        <end position="559"/>
    </location>
</feature>
<feature type="region of interest" description="Disordered" evidence="1">
    <location>
        <begin position="2729"/>
        <end position="2774"/>
    </location>
</feature>
<feature type="compositionally biased region" description="Basic and acidic residues" evidence="1">
    <location>
        <begin position="2085"/>
        <end position="2096"/>
    </location>
</feature>
<feature type="compositionally biased region" description="Low complexity" evidence="1">
    <location>
        <begin position="353"/>
        <end position="363"/>
    </location>
</feature>
<feature type="compositionally biased region" description="Polar residues" evidence="1">
    <location>
        <begin position="177"/>
        <end position="189"/>
    </location>
</feature>
<feature type="region of interest" description="Disordered" evidence="1">
    <location>
        <begin position="146"/>
        <end position="247"/>
    </location>
</feature>
<feature type="compositionally biased region" description="Polar residues" evidence="1">
    <location>
        <begin position="482"/>
        <end position="495"/>
    </location>
</feature>
<organism evidence="2 3">
    <name type="scientific">Cystoisospora suis</name>
    <dbReference type="NCBI Taxonomy" id="483139"/>
    <lineage>
        <taxon>Eukaryota</taxon>
        <taxon>Sar</taxon>
        <taxon>Alveolata</taxon>
        <taxon>Apicomplexa</taxon>
        <taxon>Conoidasida</taxon>
        <taxon>Coccidia</taxon>
        <taxon>Eucoccidiorida</taxon>
        <taxon>Eimeriorina</taxon>
        <taxon>Sarcocystidae</taxon>
        <taxon>Cystoisospora</taxon>
    </lineage>
</organism>
<feature type="compositionally biased region" description="Polar residues" evidence="1">
    <location>
        <begin position="2059"/>
        <end position="2074"/>
    </location>
</feature>
<proteinExistence type="predicted"/>
<feature type="compositionally biased region" description="Pro residues" evidence="1">
    <location>
        <begin position="1803"/>
        <end position="1819"/>
    </location>
</feature>
<feature type="compositionally biased region" description="Low complexity" evidence="1">
    <location>
        <begin position="446"/>
        <end position="459"/>
    </location>
</feature>
<feature type="compositionally biased region" description="Polar residues" evidence="1">
    <location>
        <begin position="2448"/>
        <end position="2466"/>
    </location>
</feature>
<evidence type="ECO:0000313" key="2">
    <source>
        <dbReference type="EMBL" id="PHJ18985.1"/>
    </source>
</evidence>
<reference evidence="2 3" key="1">
    <citation type="journal article" date="2017" name="Int. J. Parasitol.">
        <title>The genome of the protozoan parasite Cystoisospora suis and a reverse vaccinology approach to identify vaccine candidates.</title>
        <authorList>
            <person name="Palmieri N."/>
            <person name="Shrestha A."/>
            <person name="Ruttkowski B."/>
            <person name="Beck T."/>
            <person name="Vogl C."/>
            <person name="Tomley F."/>
            <person name="Blake D.P."/>
            <person name="Joachim A."/>
        </authorList>
    </citation>
    <scope>NUCLEOTIDE SEQUENCE [LARGE SCALE GENOMIC DNA]</scope>
    <source>
        <strain evidence="2 3">Wien I</strain>
    </source>
</reference>
<feature type="region of interest" description="Disordered" evidence="1">
    <location>
        <begin position="2345"/>
        <end position="2368"/>
    </location>
</feature>
<feature type="region of interest" description="Disordered" evidence="1">
    <location>
        <begin position="2001"/>
        <end position="2032"/>
    </location>
</feature>
<feature type="compositionally biased region" description="Low complexity" evidence="1">
    <location>
        <begin position="1510"/>
        <end position="1528"/>
    </location>
</feature>
<feature type="compositionally biased region" description="Polar residues" evidence="1">
    <location>
        <begin position="775"/>
        <end position="786"/>
    </location>
</feature>
<feature type="compositionally biased region" description="Basic and acidic residues" evidence="1">
    <location>
        <begin position="1324"/>
        <end position="1339"/>
    </location>
</feature>
<feature type="compositionally biased region" description="Low complexity" evidence="1">
    <location>
        <begin position="1116"/>
        <end position="1129"/>
    </location>
</feature>
<feature type="region of interest" description="Disordered" evidence="1">
    <location>
        <begin position="271"/>
        <end position="315"/>
    </location>
</feature>
<feature type="compositionally biased region" description="Low complexity" evidence="1">
    <location>
        <begin position="381"/>
        <end position="415"/>
    </location>
</feature>
<dbReference type="OrthoDB" id="332811at2759"/>
<evidence type="ECO:0000313" key="3">
    <source>
        <dbReference type="Proteomes" id="UP000221165"/>
    </source>
</evidence>
<feature type="compositionally biased region" description="Low complexity" evidence="1">
    <location>
        <begin position="2729"/>
        <end position="2738"/>
    </location>
</feature>
<evidence type="ECO:0000256" key="1">
    <source>
        <dbReference type="SAM" id="MobiDB-lite"/>
    </source>
</evidence>
<feature type="compositionally biased region" description="Low complexity" evidence="1">
    <location>
        <begin position="1277"/>
        <end position="1317"/>
    </location>
</feature>
<feature type="region of interest" description="Disordered" evidence="1">
    <location>
        <begin position="1867"/>
        <end position="1894"/>
    </location>
</feature>
<sequence length="3079" mass="328022">MENALYPSSSFQDLPSRGRVYGLVQGDSLGVGSPSCPVPQCTPTASCSRMQASPTPSTFAPSSECPSRCSPSPPSSLSPLRGHNSQSPDGGHERVSKACHSPVFHEGAVGMQSQESHFPSQTSPLPLSTSPISSSSSSCIEYFSGQPQHLRHPQATSTNTTHAPYGACHNSGDASHPQYSQPWNPSMQDSSSSAPGGPGGHAGNYIPQPSPPSQGGGPAWCGRPENAGTPTPTGSSPPTYWHSPETPHVWRHGEQTTFRGTEVMSSHRPIESPFQYHPHQLPTGGPNLEGSPPQGNGEGCMNSDSMLSSFPQDLNGQQMTMSDLHARDLYRAESTPWIRETGAIQGAPPTGMSSSSSSFSSASHLLQQTPHNAVGPVYSQGHYSSLPIPSSSYSGGPQQPHQSGTTPPGTLTQQQHPHHHHPAQDYTYTCCPPPSPSSPSLPQPSSPDSSLSSTATSPPLSHPPFSHPQEVSTRAHPYATPGGTSLTQARRINSTRPRPRSSGGSSRHQQEEEEQKASSNDVSTSSKSSKKTSHQPRPPRPSKPRNPNGSQVSRPVRGLPLHQRKLYRHFARQTPRVQGLTFDHNQIRWISYWKNEQGRQIQRHFPVIRHGFLEARRLALVERNKILGWPLSADEAADAIERLKAAADPVVQQLLLHPPGSHTAAAASLLEATVGGGDGGVGSSRTAEEILSDALETVCAGSATEGRSLEGAWRKGKGEESKATGLGGAPAAAYTCHDHNDIDEKERQRGSSSTRINRGGYTHNIADVNGERDQVSSSNPHPASHTNECKGEEEMIHTSEGKMMATDAVGEGPGKVKEEASSRFSSSSPPTTWPPSSLSSHVSGGGEQNATYPGAEGYSACSDKNVLHECKKENLVLQLRETQETVGPWTASQEGESRQQQPQGCLPSPVDTQRSPPLDGMIEPSIGEIHQNGENPSHVNSSSRGVGENHSSMQSRLPYHMDDDDSSPSHTNQTDGPFPSHPPYHPKDVRGSNLGGEHLSCLSSPPYTPPHPHHGAGQQMEASHTPLRHEQDRLHGHHHHHPSIGEEKGCLPPSSSSSSPPTKDSSIVTPSPGTGYSITPPSSSSSSPFAPFPTSSSSSHSSLSLSYHLPDESVIPSSSSSSPPSTHHLTPPPVGLSQIVGKSEAKSSQTHHTKRSSSRAPRSPRLHSSNSRSSRAPRNRSKKSTNSSSSHPPETAPPPVPTQGESVRQPPLSPPSQQALIETTHNTLTDYASAPHESPLATAPAPPSIGVTTTALPPPDAFNSYGDRHHPHHSSSHSHPSSSSLLQPLSYDSSPSTHHLQPPFSSFQASSSPLPQSRTPPHLAQEETRPISQSHEEGAGKGPYMSQSHLYPSYHHTGTPYTSDSSGGLLLGHPPGCYLDQPFPQQPTQYLHPDPMQRGEKNEEEQGESEEMSREGDVLTNPSFYHSHQDLRSPPSYLGGNRGESGSEERREGQEQHMGQIEESCLRQNEERSIFQDESFSHDFLLSSLDASGLLWEQQEEILQLQELQQQAEVVVGKAASTSPSSSSSHRRRKRGDKDKEGGAAPPRSRGKEGSTVTSRSRGNPNRDRKKKGRASDSQKSQSTHPSIEPSLAFSMPPPEETDYVSPYTSDPGNKQHPPMGSLHVYSNTNPCAHEVVNPLGDLGGESNRSTCNVTETSSATGDGRGSMLSPSSSSHQENDQGENNTDLLLSSISPLLYPKQSPEDVRMTDEDEEEGEQASREGPSADPPHTGVCCLSRPLLPSGDVALPSSYEGQGLEHHPCIAPSIKEENVSSEETSSLETRPTSQNARESTAALYSLSPSRPSPCPPPPPSTSPPSSSPFSDLSTNMSYEGPTRSHCPISVSPSAVTVPSGLVLPPPASYADHLEDVEGVKRRRRSASILSKGDGDRGGNECCPPYGSHHSPALLHSTTTAGSYAPLSSSAGGLDGGRLTSTNSSCSSCCNGSRKSSHTGGCCAACVCCCPPGSLCPSASAGVATTTTTTTTTAAAADEGTYISHMNHLHHHHHHVAPPPPSHSIGKSRGVGGSDIVRRRNSGLSRGISISALSRTSSCFDISMHTSLSQANSPPSQAQENSPMLLGLPPPFTEKEERDKDNDHGGSCSSPRLLPHDGKETELWRRRRRRRPSEGNAPTTSPQGGRCTLLRSCQSDFFWLDEQSGGQDSDHQDDQSPSVSSPAERKELQTQRRRSLSDSYTSSLLSPRIGSSCPMTTITTARRIISPSHRRPSSLLPPSSLLHLHTSRLSQGSHVETGPSSRGGLSRVFGSKKRPNSNRSRPSWLLLPVSPHASTFSPLSAEGCSSASHKTRGGGRDLAHAFNSMTGSYISPRAISLSGSILPFPSPSSSSLRYSPNHQGFQTNHSPLSRDFSSRYQLPSSHPSPWLPSLPSAFSRSPRFLHHEDSSFVVRKVPRMASHDFPGETGSLHAAPFRRRSSSDLTPAAAAGGRGRRLSKNTSPPCQHASLLQSPSGTESEEYAAVLSMKAKGRSPRRHELSLGTMRDREGSDLHRVSGGRSSKAAWRGYTSRRGDSDLTSTSSSSSSSSSLGGFPSAVCTQGHGYPHSQTGQESLKCPRRSTPRSHVCTETRLVRRSHGRPEGLDHIACQVSSEVLPRSKPHIRRRLSYPVTCIPSPHMAGGKDRITSSTSSHGSLLTMKYNSSTERRRKSLQPHPHSESTSRPLKLAVLTASTGDPTDEDIGERNTSQGGLLYSPSFSMRAGKCPRLLSSVMTEEAIGHTGTRTTTREGMGGTEGLRMSSGAMSVWSPNNERSKDADVSSKCLSSKSNSTHLKSTFSISPRSAFSVTTSESLPPLLGCGGGGGGLLGGSTLTHHHIVHHSSGVFGSSTPGMNTPERRISTETYNEAVEACLPFPPPIYSSPPPPAHPPPQQQQGLLLPMSEVVVVSHRPPPSGSPGGIADHPWLVSSLLYQHENSQSQSRLGDSHRLSPLSATQQWISSCSSLPTSPGMWASSPAFSFTHTPRGASVSAAPVAFLPPMISAGGGGGVSPRLSPPPPGSPTRLLVTSTRSSSSVVVFGIPSDETATLGNSFGLTGMQPSLEEENPFSVTSATGEEARESFSSKGSMAGAV</sequence>
<feature type="compositionally biased region" description="Basic and acidic residues" evidence="1">
    <location>
        <begin position="712"/>
        <end position="722"/>
    </location>
</feature>